<evidence type="ECO:0000259" key="3">
    <source>
        <dbReference type="Pfam" id="PF00144"/>
    </source>
</evidence>
<reference evidence="4 5" key="1">
    <citation type="submission" date="2024-02" db="EMBL/GenBank/DDBJ databases">
        <title>De novo assembly and annotation of 12 fungi associated with fruit tree decline syndrome in Ontario, Canada.</title>
        <authorList>
            <person name="Sulman M."/>
            <person name="Ellouze W."/>
            <person name="Ilyukhin E."/>
        </authorList>
    </citation>
    <scope>NUCLEOTIDE SEQUENCE [LARGE SCALE GENOMIC DNA]</scope>
    <source>
        <strain evidence="4 5">M169</strain>
    </source>
</reference>
<sequence>MKLKCEETLDSLTSNPSSGLPGVVLAAFNKNGIFYFSAKGQLKEEKGEEINLDSTFWGFSCTKLLTTIAVLQCVENGQIDLDNPVDGLLPELREPNIITPEPNGSFKLTPAKNKITLRHLVSHTSGLSYDAMHPILVAWRESRGEAPQVMSGKIPEAYDLPLLFEPGSSWVYGAGLDWAGLLVERLNNIRLAGYMHKKLFYPLGLDRSTFRPTTRPDVREGLAQMWRRSETGVLVPIPSPYPLQARNDSGGMGLITSTSDFIAILQDLLKDKPVLLKKKSVAEMFIPQFEPGTPQYRGLVEQQAMHKQLTGDTTGSPEVAFGLGGLVVQKDVPNLPAGTLTWNGMPNIGWFVNQDRGLGAIYVSQVLPPGDAKSVGLLGDFWREIWARHGEA</sequence>
<protein>
    <recommendedName>
        <fullName evidence="3">Beta-lactamase-related domain-containing protein</fullName>
    </recommendedName>
</protein>
<evidence type="ECO:0000313" key="4">
    <source>
        <dbReference type="EMBL" id="KAK7725773.1"/>
    </source>
</evidence>
<dbReference type="Pfam" id="PF00144">
    <property type="entry name" value="Beta-lactamase"/>
    <property type="match status" value="1"/>
</dbReference>
<dbReference type="Proteomes" id="UP001430848">
    <property type="component" value="Unassembled WGS sequence"/>
</dbReference>
<evidence type="ECO:0000313" key="5">
    <source>
        <dbReference type="Proteomes" id="UP001430848"/>
    </source>
</evidence>
<comment type="similarity">
    <text evidence="1">Belongs to the class-A beta-lactamase family.</text>
</comment>
<dbReference type="EMBL" id="JAKNSF020000047">
    <property type="protein sequence ID" value="KAK7725773.1"/>
    <property type="molecule type" value="Genomic_DNA"/>
</dbReference>
<evidence type="ECO:0000256" key="1">
    <source>
        <dbReference type="ARBA" id="ARBA00009009"/>
    </source>
</evidence>
<dbReference type="PANTHER" id="PTHR43283:SF17">
    <property type="entry name" value="(LOVD), PUTATIVE (AFU_ORTHOLOGUE AFUA_5G00920)-RELATED"/>
    <property type="match status" value="1"/>
</dbReference>
<keyword evidence="5" id="KW-1185">Reference proteome</keyword>
<proteinExistence type="inferred from homology"/>
<dbReference type="Gene3D" id="3.40.710.10">
    <property type="entry name" value="DD-peptidase/beta-lactamase superfamily"/>
    <property type="match status" value="1"/>
</dbReference>
<dbReference type="InterPro" id="IPR001466">
    <property type="entry name" value="Beta-lactam-related"/>
</dbReference>
<comment type="caution">
    <text evidence="4">The sequence shown here is derived from an EMBL/GenBank/DDBJ whole genome shotgun (WGS) entry which is preliminary data.</text>
</comment>
<name>A0ABR1P3V1_DIAER</name>
<dbReference type="InterPro" id="IPR050789">
    <property type="entry name" value="Diverse_Enzym_Activities"/>
</dbReference>
<evidence type="ECO:0000256" key="2">
    <source>
        <dbReference type="ARBA" id="ARBA00022801"/>
    </source>
</evidence>
<dbReference type="PANTHER" id="PTHR43283">
    <property type="entry name" value="BETA-LACTAMASE-RELATED"/>
    <property type="match status" value="1"/>
</dbReference>
<dbReference type="InterPro" id="IPR012338">
    <property type="entry name" value="Beta-lactam/transpept-like"/>
</dbReference>
<dbReference type="SUPFAM" id="SSF56601">
    <property type="entry name" value="beta-lactamase/transpeptidase-like"/>
    <property type="match status" value="1"/>
</dbReference>
<gene>
    <name evidence="4" type="ORF">SLS63_007928</name>
</gene>
<accession>A0ABR1P3V1</accession>
<feature type="domain" description="Beta-lactamase-related" evidence="3">
    <location>
        <begin position="18"/>
        <end position="372"/>
    </location>
</feature>
<organism evidence="4 5">
    <name type="scientific">Diaporthe eres</name>
    <name type="common">Phomopsis oblonga</name>
    <dbReference type="NCBI Taxonomy" id="83184"/>
    <lineage>
        <taxon>Eukaryota</taxon>
        <taxon>Fungi</taxon>
        <taxon>Dikarya</taxon>
        <taxon>Ascomycota</taxon>
        <taxon>Pezizomycotina</taxon>
        <taxon>Sordariomycetes</taxon>
        <taxon>Sordariomycetidae</taxon>
        <taxon>Diaporthales</taxon>
        <taxon>Diaporthaceae</taxon>
        <taxon>Diaporthe</taxon>
        <taxon>Diaporthe eres species complex</taxon>
    </lineage>
</organism>
<keyword evidence="2" id="KW-0378">Hydrolase</keyword>